<evidence type="ECO:0000256" key="1">
    <source>
        <dbReference type="ARBA" id="ARBA00001974"/>
    </source>
</evidence>
<evidence type="ECO:0000256" key="2">
    <source>
        <dbReference type="ARBA" id="ARBA00009130"/>
    </source>
</evidence>
<dbReference type="InterPro" id="IPR023753">
    <property type="entry name" value="FAD/NAD-binding_dom"/>
</dbReference>
<feature type="domain" description="FAD/NAD(P)-binding" evidence="6">
    <location>
        <begin position="12"/>
        <end position="294"/>
    </location>
</feature>
<dbReference type="Pfam" id="PF02852">
    <property type="entry name" value="Pyr_redox_dim"/>
    <property type="match status" value="1"/>
</dbReference>
<comment type="similarity">
    <text evidence="2">Belongs to the class-III pyridine nucleotide-disulfide oxidoreductase family.</text>
</comment>
<dbReference type="SUPFAM" id="SSF51905">
    <property type="entry name" value="FAD/NAD(P)-binding domain"/>
    <property type="match status" value="1"/>
</dbReference>
<reference evidence="7" key="1">
    <citation type="journal article" date="2016" name="Mol. Biol. Evol.">
        <title>Novel hydrogenosomes in the microaerophilic jakobid Stygiella incarcerata.</title>
        <authorList>
            <person name="Leger M.M."/>
            <person name="Eme L."/>
            <person name="Hug L.A."/>
            <person name="Roger A.J."/>
        </authorList>
    </citation>
    <scope>NUCLEOTIDE SEQUENCE</scope>
</reference>
<dbReference type="EMBL" id="KT984616">
    <property type="protein sequence ID" value="ANM86836.1"/>
    <property type="molecule type" value="mRNA"/>
</dbReference>
<dbReference type="AlphaFoldDB" id="A0A192ZJE7"/>
<dbReference type="PRINTS" id="PR00368">
    <property type="entry name" value="FADPNR"/>
</dbReference>
<dbReference type="InterPro" id="IPR050260">
    <property type="entry name" value="FAD-bd_OxRdtase"/>
</dbReference>
<dbReference type="GO" id="GO:0016491">
    <property type="term" value="F:oxidoreductase activity"/>
    <property type="evidence" value="ECO:0007669"/>
    <property type="project" value="InterPro"/>
</dbReference>
<dbReference type="Gene3D" id="3.30.390.30">
    <property type="match status" value="1"/>
</dbReference>
<protein>
    <submittedName>
        <fullName evidence="7">Pyridine nucleotide disulfide oxidoreductase</fullName>
    </submittedName>
</protein>
<dbReference type="InterPro" id="IPR004099">
    <property type="entry name" value="Pyr_nucl-diS_OxRdtase_dimer"/>
</dbReference>
<dbReference type="InterPro" id="IPR036188">
    <property type="entry name" value="FAD/NAD-bd_sf"/>
</dbReference>
<dbReference type="PRINTS" id="PR00411">
    <property type="entry name" value="PNDRDTASEI"/>
</dbReference>
<proteinExistence type="evidence at transcript level"/>
<keyword evidence="4" id="KW-0274">FAD</keyword>
<evidence type="ECO:0000256" key="4">
    <source>
        <dbReference type="ARBA" id="ARBA00022827"/>
    </source>
</evidence>
<evidence type="ECO:0000313" key="7">
    <source>
        <dbReference type="EMBL" id="ANM86836.1"/>
    </source>
</evidence>
<gene>
    <name evidence="7" type="primary">PNDR</name>
</gene>
<accession>A0A192ZJE7</accession>
<dbReference type="PANTHER" id="PTHR43429:SF3">
    <property type="entry name" value="NITRITE REDUCTASE [NAD(P)H]"/>
    <property type="match status" value="1"/>
</dbReference>
<dbReference type="PANTHER" id="PTHR43429">
    <property type="entry name" value="PYRIDINE NUCLEOTIDE-DISULFIDE OXIDOREDUCTASE DOMAIN-CONTAINING"/>
    <property type="match status" value="1"/>
</dbReference>
<evidence type="ECO:0000259" key="5">
    <source>
        <dbReference type="Pfam" id="PF02852"/>
    </source>
</evidence>
<dbReference type="Gene3D" id="3.50.50.60">
    <property type="entry name" value="FAD/NAD(P)-binding domain"/>
    <property type="match status" value="2"/>
</dbReference>
<comment type="cofactor">
    <cofactor evidence="1">
        <name>FAD</name>
        <dbReference type="ChEBI" id="CHEBI:57692"/>
    </cofactor>
</comment>
<feature type="domain" description="Pyridine nucleotide-disulphide oxidoreductase dimerisation" evidence="5">
    <location>
        <begin position="337"/>
        <end position="436"/>
    </location>
</feature>
<dbReference type="Pfam" id="PF07992">
    <property type="entry name" value="Pyr_redox_2"/>
    <property type="match status" value="1"/>
</dbReference>
<dbReference type="InterPro" id="IPR016156">
    <property type="entry name" value="FAD/NAD-linked_Rdtase_dimer_sf"/>
</dbReference>
<dbReference type="SUPFAM" id="SSF55424">
    <property type="entry name" value="FAD/NAD-linked reductases, dimerisation (C-terminal) domain"/>
    <property type="match status" value="1"/>
</dbReference>
<evidence type="ECO:0000259" key="6">
    <source>
        <dbReference type="Pfam" id="PF07992"/>
    </source>
</evidence>
<organism evidence="7">
    <name type="scientific">Stygiella incarcerata</name>
    <dbReference type="NCBI Taxonomy" id="1712417"/>
    <lineage>
        <taxon>Eukaryota</taxon>
        <taxon>Discoba</taxon>
        <taxon>Jakobida</taxon>
        <taxon>Andalucina</taxon>
        <taxon>Stygiellidae</taxon>
        <taxon>Stygiella</taxon>
    </lineage>
</organism>
<evidence type="ECO:0000256" key="3">
    <source>
        <dbReference type="ARBA" id="ARBA00022630"/>
    </source>
</evidence>
<keyword evidence="3" id="KW-0285">Flavoprotein</keyword>
<name>A0A192ZJE7_9EUKA</name>
<sequence>MLRRFLHSTVPKVVVVGGGPAGRVIVHSLFHAKKQFDVTLIKEEKVNANRCAIPYGIDQKKEVMKYSIPNSLITDFGAKLMVDTVSEIDRKSKVVRTMNGGDVPYDQLVIATGSLPIVPPFDGMGPVPPKNLTTVRGLDDLQLLREFAPKSRKVVVIGGGYIGLEVAVTLKRLGLETSVVEMLPHVLLATMEEEFALDIERHVLENGINLHLGSKVVGFERNGDLISGVKLGDGKILDADLVVLSVGVKPNTFLADQTGLATSPLGITVDDSMRSITDESIFAVGDCATKKSFVSKIPTRGEFGTNAVFMAKVAAMNILGKKDLFPGVLNANVSTAFDYSFGSVGLTSRVAQDMGLPIVTGSSDVLDVYPMMEKPTPIRTKLVFNRDTQKLIGATVLRKRGRATSGNVDFYSMAIQMGASLNDLILHQYATHPELAAKPSDNTVLFAAKDAMSKL</sequence>